<sequence length="351" mass="39146">MIDEKELKNLTEEYTELNTKLSNPDSLHNQGDFQKISSRIAQLMPIIEGIKVYNTVKQELEEAKTIIENSSDKDMLELAQEELQLLEESLTEATDSLHELLAESDPNDVRNAIVEIRAGTGGEEAALFAGDLYRMYLRYAESHGLKMEQISTNKTGNGGYKEIIFILSGNGAYGKLKYENGVHRVQRVPSTESSGRIHTSAVSVVVLPEVDDIDIEVKDEDLKIDVYRSSGPGGQSVNTTDSAVRITHAPTGIVVTCQDEKSQHKNKARALSILKSKLYEIEEEKRQKELSDARQSSIKSGDRSAKIRTYNFPQSRVTDHRIKESWYDLAGILDGNLEEVLATTSKILSAQ</sequence>
<evidence type="ECO:0000259" key="8">
    <source>
        <dbReference type="PROSITE" id="PS00745"/>
    </source>
</evidence>
<evidence type="ECO:0000313" key="10">
    <source>
        <dbReference type="Proteomes" id="UP000754563"/>
    </source>
</evidence>
<dbReference type="Pfam" id="PF00472">
    <property type="entry name" value="RF-1"/>
    <property type="match status" value="1"/>
</dbReference>
<dbReference type="Gene3D" id="3.30.160.20">
    <property type="match status" value="1"/>
</dbReference>
<name>A0A955L8C3_9BACT</name>
<proteinExistence type="inferred from homology"/>
<dbReference type="InterPro" id="IPR000352">
    <property type="entry name" value="Pep_chain_release_fac_I"/>
</dbReference>
<evidence type="ECO:0000256" key="5">
    <source>
        <dbReference type="HAMAP-Rule" id="MF_00093"/>
    </source>
</evidence>
<dbReference type="HAMAP" id="MF_00093">
    <property type="entry name" value="Rel_fac_1"/>
    <property type="match status" value="1"/>
</dbReference>
<keyword evidence="3 5" id="KW-0488">Methylation</keyword>
<comment type="caution">
    <text evidence="9">The sequence shown here is derived from an EMBL/GenBank/DDBJ whole genome shotgun (WGS) entry which is preliminary data.</text>
</comment>
<dbReference type="FunFam" id="3.30.70.1660:FF:000002">
    <property type="entry name" value="Peptide chain release factor 1"/>
    <property type="match status" value="1"/>
</dbReference>
<dbReference type="NCBIfam" id="NF001859">
    <property type="entry name" value="PRK00591.1"/>
    <property type="match status" value="1"/>
</dbReference>
<feature type="domain" description="Prokaryotic-type class I peptide chain release factors" evidence="8">
    <location>
        <begin position="228"/>
        <end position="244"/>
    </location>
</feature>
<gene>
    <name evidence="5 9" type="primary">prfA</name>
    <name evidence="9" type="ORF">KC717_04880</name>
</gene>
<dbReference type="GO" id="GO:0005737">
    <property type="term" value="C:cytoplasm"/>
    <property type="evidence" value="ECO:0007669"/>
    <property type="project" value="UniProtKB-SubCell"/>
</dbReference>
<evidence type="ECO:0000256" key="6">
    <source>
        <dbReference type="NCBIfam" id="TIGR00019"/>
    </source>
</evidence>
<dbReference type="Gene3D" id="6.10.140.1950">
    <property type="match status" value="1"/>
</dbReference>
<comment type="subcellular location">
    <subcellularLocation>
        <location evidence="5">Cytoplasm</location>
    </subcellularLocation>
</comment>
<dbReference type="AlphaFoldDB" id="A0A955L8C3"/>
<dbReference type="PANTHER" id="PTHR43804:SF7">
    <property type="entry name" value="LD18447P"/>
    <property type="match status" value="1"/>
</dbReference>
<dbReference type="FunFam" id="3.30.160.20:FF:000004">
    <property type="entry name" value="Peptide chain release factor 1"/>
    <property type="match status" value="1"/>
</dbReference>
<comment type="similarity">
    <text evidence="2 5">Belongs to the prokaryotic/mitochondrial release factor family.</text>
</comment>
<organism evidence="9 10">
    <name type="scientific">Candidatus Dojkabacteria bacterium</name>
    <dbReference type="NCBI Taxonomy" id="2099670"/>
    <lineage>
        <taxon>Bacteria</taxon>
        <taxon>Candidatus Dojkabacteria</taxon>
    </lineage>
</organism>
<dbReference type="PROSITE" id="PS00745">
    <property type="entry name" value="RF_PROK_I"/>
    <property type="match status" value="1"/>
</dbReference>
<dbReference type="Pfam" id="PF03462">
    <property type="entry name" value="PCRF"/>
    <property type="match status" value="1"/>
</dbReference>
<comment type="PTM">
    <text evidence="5">Methylated by PrmC. Methylation increases the termination efficiency of RF1.</text>
</comment>
<feature type="coiled-coil region" evidence="7">
    <location>
        <begin position="53"/>
        <end position="103"/>
    </location>
</feature>
<feature type="modified residue" description="N5-methylglutamine" evidence="5">
    <location>
        <position position="235"/>
    </location>
</feature>
<dbReference type="GO" id="GO:0016149">
    <property type="term" value="F:translation release factor activity, codon specific"/>
    <property type="evidence" value="ECO:0007669"/>
    <property type="project" value="UniProtKB-UniRule"/>
</dbReference>
<reference evidence="9" key="2">
    <citation type="journal article" date="2021" name="Microbiome">
        <title>Successional dynamics and alternative stable states in a saline activated sludge microbial community over 9 years.</title>
        <authorList>
            <person name="Wang Y."/>
            <person name="Ye J."/>
            <person name="Ju F."/>
            <person name="Liu L."/>
            <person name="Boyd J.A."/>
            <person name="Deng Y."/>
            <person name="Parks D.H."/>
            <person name="Jiang X."/>
            <person name="Yin X."/>
            <person name="Woodcroft B.J."/>
            <person name="Tyson G.W."/>
            <person name="Hugenholtz P."/>
            <person name="Polz M.F."/>
            <person name="Zhang T."/>
        </authorList>
    </citation>
    <scope>NUCLEOTIDE SEQUENCE</scope>
    <source>
        <strain evidence="9">HKST-UBA11</strain>
    </source>
</reference>
<dbReference type="InterPro" id="IPR050057">
    <property type="entry name" value="Prokaryotic/Mito_RF"/>
</dbReference>
<dbReference type="InterPro" id="IPR005139">
    <property type="entry name" value="PCRF"/>
</dbReference>
<accession>A0A955L8C3</accession>
<reference evidence="9" key="1">
    <citation type="submission" date="2020-04" db="EMBL/GenBank/DDBJ databases">
        <authorList>
            <person name="Zhang T."/>
        </authorList>
    </citation>
    <scope>NUCLEOTIDE SEQUENCE</scope>
    <source>
        <strain evidence="9">HKST-UBA11</strain>
    </source>
</reference>
<evidence type="ECO:0000256" key="2">
    <source>
        <dbReference type="ARBA" id="ARBA00010835"/>
    </source>
</evidence>
<dbReference type="NCBIfam" id="TIGR00019">
    <property type="entry name" value="prfA"/>
    <property type="match status" value="1"/>
</dbReference>
<evidence type="ECO:0000256" key="1">
    <source>
        <dbReference type="ARBA" id="ARBA00002986"/>
    </source>
</evidence>
<dbReference type="EMBL" id="JAGQLH010000060">
    <property type="protein sequence ID" value="MCA9385952.1"/>
    <property type="molecule type" value="Genomic_DNA"/>
</dbReference>
<dbReference type="PANTHER" id="PTHR43804">
    <property type="entry name" value="LD18447P"/>
    <property type="match status" value="1"/>
</dbReference>
<dbReference type="SUPFAM" id="SSF75620">
    <property type="entry name" value="Release factor"/>
    <property type="match status" value="1"/>
</dbReference>
<dbReference type="Gene3D" id="3.30.70.1660">
    <property type="match status" value="1"/>
</dbReference>
<dbReference type="Proteomes" id="UP000754563">
    <property type="component" value="Unassembled WGS sequence"/>
</dbReference>
<dbReference type="InterPro" id="IPR045853">
    <property type="entry name" value="Pep_chain_release_fac_I_sf"/>
</dbReference>
<evidence type="ECO:0000256" key="7">
    <source>
        <dbReference type="SAM" id="Coils"/>
    </source>
</evidence>
<protein>
    <recommendedName>
        <fullName evidence="5 6">Peptide chain release factor 1</fullName>
        <shortName evidence="5">RF-1</shortName>
    </recommendedName>
</protein>
<keyword evidence="7" id="KW-0175">Coiled coil</keyword>
<comment type="function">
    <text evidence="1 5">Peptide chain release factor 1 directs the termination of translation in response to the peptide chain termination codons UAG and UAA.</text>
</comment>
<keyword evidence="4 5" id="KW-0648">Protein biosynthesis</keyword>
<evidence type="ECO:0000256" key="4">
    <source>
        <dbReference type="ARBA" id="ARBA00022917"/>
    </source>
</evidence>
<dbReference type="SMART" id="SM00937">
    <property type="entry name" value="PCRF"/>
    <property type="match status" value="1"/>
</dbReference>
<evidence type="ECO:0000313" key="9">
    <source>
        <dbReference type="EMBL" id="MCA9385952.1"/>
    </source>
</evidence>
<evidence type="ECO:0000256" key="3">
    <source>
        <dbReference type="ARBA" id="ARBA00022481"/>
    </source>
</evidence>
<dbReference type="InterPro" id="IPR004373">
    <property type="entry name" value="RF-1"/>
</dbReference>
<keyword evidence="5" id="KW-0963">Cytoplasm</keyword>